<proteinExistence type="predicted"/>
<protein>
    <submittedName>
        <fullName evidence="1">ORF1294</fullName>
    </submittedName>
</protein>
<accession>A0A2D3I5T7</accession>
<dbReference type="EMBL" id="MF768985">
    <property type="protein sequence ID" value="ATU83758.1"/>
    <property type="molecule type" value="Genomic_DNA"/>
</dbReference>
<organism evidence="1">
    <name type="scientific">White spot syndrome virus</name>
    <dbReference type="NCBI Taxonomy" id="342409"/>
    <lineage>
        <taxon>Viruses</taxon>
        <taxon>Viruses incertae sedis</taxon>
        <taxon>Naldaviricetes</taxon>
        <taxon>Nimaviridae</taxon>
        <taxon>Whispovirus</taxon>
    </lineage>
</organism>
<dbReference type="Proteomes" id="UP000267516">
    <property type="component" value="Segment"/>
</dbReference>
<sequence>MALISPHKLLCFKKAAIKIRASISLCTSKYTGELLNMLNPVIPEGLCTTTVSCSSLTKFSRRSCIPTVVIGVVHQLLILLNFWSPEK</sequence>
<evidence type="ECO:0000313" key="1">
    <source>
        <dbReference type="EMBL" id="ATU83758.1"/>
    </source>
</evidence>
<reference evidence="1" key="1">
    <citation type="journal article" date="2018" name="Aquaculture">
        <title>Complete genome sequence of a white spot syndrome virus associated with a disease incursion in Australia.</title>
        <authorList>
            <person name="Oakey J."/>
            <person name="Smith C.S."/>
        </authorList>
    </citation>
    <scope>NUCLEOTIDE SEQUENCE [LARGE SCALE GENOMIC DNA]</scope>
    <source>
        <strain evidence="1">WSSV-AU</strain>
    </source>
</reference>
<name>A0A2D3I5T7_9VIRU</name>